<dbReference type="InterPro" id="IPR050483">
    <property type="entry name" value="CoA-transferase_III_domain"/>
</dbReference>
<dbReference type="AlphaFoldDB" id="A0A937W6P6"/>
<dbReference type="Pfam" id="PF02515">
    <property type="entry name" value="CoA_transf_3"/>
    <property type="match status" value="1"/>
</dbReference>
<gene>
    <name evidence="3" type="ORF">FJZ47_19940</name>
</gene>
<evidence type="ECO:0000256" key="1">
    <source>
        <dbReference type="ARBA" id="ARBA00022679"/>
    </source>
</evidence>
<dbReference type="Proteomes" id="UP000712673">
    <property type="component" value="Unassembled WGS sequence"/>
</dbReference>
<evidence type="ECO:0000313" key="3">
    <source>
        <dbReference type="EMBL" id="MBM3226046.1"/>
    </source>
</evidence>
<dbReference type="EMBL" id="VGLS01000769">
    <property type="protein sequence ID" value="MBM3226046.1"/>
    <property type="molecule type" value="Genomic_DNA"/>
</dbReference>
<organism evidence="3 4">
    <name type="scientific">Tectimicrobiota bacterium</name>
    <dbReference type="NCBI Taxonomy" id="2528274"/>
    <lineage>
        <taxon>Bacteria</taxon>
        <taxon>Pseudomonadati</taxon>
        <taxon>Nitrospinota/Tectimicrobiota group</taxon>
        <taxon>Candidatus Tectimicrobiota</taxon>
    </lineage>
</organism>
<dbReference type="PANTHER" id="PTHR48207:SF3">
    <property type="entry name" value="SUCCINATE--HYDROXYMETHYLGLUTARATE COA-TRANSFERASE"/>
    <property type="match status" value="1"/>
</dbReference>
<comment type="caution">
    <text evidence="3">The sequence shown here is derived from an EMBL/GenBank/DDBJ whole genome shotgun (WGS) entry which is preliminary data.</text>
</comment>
<dbReference type="InterPro" id="IPR044855">
    <property type="entry name" value="CoA-Trfase_III_dom3_sf"/>
</dbReference>
<evidence type="ECO:0000313" key="4">
    <source>
        <dbReference type="Proteomes" id="UP000712673"/>
    </source>
</evidence>
<keyword evidence="1 3" id="KW-0808">Transferase</keyword>
<dbReference type="PANTHER" id="PTHR48207">
    <property type="entry name" value="SUCCINATE--HYDROXYMETHYLGLUTARATE COA-TRANSFERASE"/>
    <property type="match status" value="1"/>
</dbReference>
<sequence>MAQLALEGLRVLDLTQVAVGPYTTLLLGFMGAEVLKVESCSRMDISRGAARPTPHGEGLYPGGDPGERPWDRTGHYVHRNGNKLSVTLDLATPRGKELLLQLVAISDVLVENFRATVMDRLGLGYEALAQVNPRLIYLKISSQGATGPERDYGSLGSTLEQTAGLASITGYKDGKPLMTNETFPDPVVGMLAVGVLMAALRQRRQTGQGTFVDLAQREVTVAMLGEYVVDHSRTGRVPGPLGNRHPHHVPQGVYPCLGDDMWVALSIGTEAQWRGLCQALGQPGLAHDPRFATLLARRQNQAALDDIINTWTRAREHRQAMHLLQAHGVPAGAVLKGGEVIVDPHLEARGFWDVVHHPEVGPYRQVTTPWHLSQNPRRTVTPSPSLGEHNTYVLGTLLGLSSEEMAALEAQGIIGTRPLGAAEASVLPSAAG</sequence>
<reference evidence="3" key="1">
    <citation type="submission" date="2019-03" db="EMBL/GenBank/DDBJ databases">
        <title>Lake Tanganyika Metagenome-Assembled Genomes (MAGs).</title>
        <authorList>
            <person name="Tran P."/>
        </authorList>
    </citation>
    <scope>NUCLEOTIDE SEQUENCE</scope>
    <source>
        <strain evidence="3">K_DeepCast_65m_m2_066</strain>
    </source>
</reference>
<dbReference type="InterPro" id="IPR003673">
    <property type="entry name" value="CoA-Trfase_fam_III"/>
</dbReference>
<dbReference type="GO" id="GO:0008410">
    <property type="term" value="F:CoA-transferase activity"/>
    <property type="evidence" value="ECO:0007669"/>
    <property type="project" value="TreeGrafter"/>
</dbReference>
<protein>
    <submittedName>
        <fullName evidence="3">CoA transferase</fullName>
    </submittedName>
</protein>
<evidence type="ECO:0000256" key="2">
    <source>
        <dbReference type="SAM" id="MobiDB-lite"/>
    </source>
</evidence>
<dbReference type="InterPro" id="IPR023606">
    <property type="entry name" value="CoA-Trfase_III_dom_1_sf"/>
</dbReference>
<accession>A0A937W6P6</accession>
<dbReference type="Gene3D" id="3.30.1540.10">
    <property type="entry name" value="formyl-coa transferase, domain 3"/>
    <property type="match status" value="1"/>
</dbReference>
<name>A0A937W6P6_UNCTE</name>
<dbReference type="SUPFAM" id="SSF89796">
    <property type="entry name" value="CoA-transferase family III (CaiB/BaiF)"/>
    <property type="match status" value="1"/>
</dbReference>
<proteinExistence type="predicted"/>
<feature type="region of interest" description="Disordered" evidence="2">
    <location>
        <begin position="46"/>
        <end position="70"/>
    </location>
</feature>
<dbReference type="Gene3D" id="3.40.50.10540">
    <property type="entry name" value="Crotonobetainyl-coa:carnitine coa-transferase, domain 1"/>
    <property type="match status" value="1"/>
</dbReference>